<gene>
    <name evidence="9" type="ORF">M513_10405</name>
    <name evidence="10" type="ORF">M514_10405</name>
</gene>
<dbReference type="GO" id="GO:2000234">
    <property type="term" value="P:positive regulation of rRNA processing"/>
    <property type="evidence" value="ECO:0007669"/>
    <property type="project" value="TreeGrafter"/>
</dbReference>
<dbReference type="Proteomes" id="UP000030758">
    <property type="component" value="Unassembled WGS sequence"/>
</dbReference>
<dbReference type="InterPro" id="IPR053826">
    <property type="entry name" value="WDR75"/>
</dbReference>
<dbReference type="PANTHER" id="PTHR44215">
    <property type="entry name" value="WD REPEAT-CONTAINING PROTEIN 75"/>
    <property type="match status" value="1"/>
</dbReference>
<dbReference type="PANTHER" id="PTHR44215:SF1">
    <property type="entry name" value="WD REPEAT-CONTAINING PROTEIN 75"/>
    <property type="match status" value="1"/>
</dbReference>
<keyword evidence="7" id="KW-0539">Nucleus</keyword>
<evidence type="ECO:0000259" key="8">
    <source>
        <dbReference type="Pfam" id="PF23769"/>
    </source>
</evidence>
<evidence type="ECO:0000256" key="7">
    <source>
        <dbReference type="ARBA" id="ARBA00023242"/>
    </source>
</evidence>
<keyword evidence="2" id="KW-0690">Ribosome biogenesis</keyword>
<comment type="subcellular location">
    <subcellularLocation>
        <location evidence="1">Nucleus</location>
        <location evidence="1">Nucleolus</location>
    </subcellularLocation>
</comment>
<dbReference type="InterPro" id="IPR057644">
    <property type="entry name" value="Beta-prop_WDR75_2nd"/>
</dbReference>
<evidence type="ECO:0000256" key="3">
    <source>
        <dbReference type="ARBA" id="ARBA00022552"/>
    </source>
</evidence>
<evidence type="ECO:0000256" key="4">
    <source>
        <dbReference type="ARBA" id="ARBA00022574"/>
    </source>
</evidence>
<name>A0A085LUP8_9BILA</name>
<keyword evidence="4" id="KW-0853">WD repeat</keyword>
<keyword evidence="3" id="KW-0698">rRNA processing</keyword>
<dbReference type="Pfam" id="PF23769">
    <property type="entry name" value="Beta-prop_WDR75_2nd"/>
    <property type="match status" value="1"/>
</dbReference>
<dbReference type="EMBL" id="KL367496">
    <property type="protein sequence ID" value="KFD69285.1"/>
    <property type="molecule type" value="Genomic_DNA"/>
</dbReference>
<dbReference type="InterPro" id="IPR036322">
    <property type="entry name" value="WD40_repeat_dom_sf"/>
</dbReference>
<feature type="domain" description="WD repeat-containing protein 75 second beta-propeller" evidence="8">
    <location>
        <begin position="332"/>
        <end position="597"/>
    </location>
</feature>
<evidence type="ECO:0000313" key="9">
    <source>
        <dbReference type="EMBL" id="KFD48694.1"/>
    </source>
</evidence>
<reference evidence="9 11" key="1">
    <citation type="journal article" date="2014" name="Nat. Genet.">
        <title>Genome and transcriptome of the porcine whipworm Trichuris suis.</title>
        <authorList>
            <person name="Jex A.R."/>
            <person name="Nejsum P."/>
            <person name="Schwarz E.M."/>
            <person name="Hu L."/>
            <person name="Young N.D."/>
            <person name="Hall R.S."/>
            <person name="Korhonen P.K."/>
            <person name="Liao S."/>
            <person name="Thamsborg S."/>
            <person name="Xia J."/>
            <person name="Xu P."/>
            <person name="Wang S."/>
            <person name="Scheerlinck J.P."/>
            <person name="Hofmann A."/>
            <person name="Sternberg P.W."/>
            <person name="Wang J."/>
            <person name="Gasser R.B."/>
        </authorList>
    </citation>
    <scope>NUCLEOTIDE SEQUENCE [LARGE SCALE GENOMIC DNA]</scope>
    <source>
        <strain evidence="10">DCEP-RM93F</strain>
        <strain evidence="9">DCEP-RM93M</strain>
    </source>
</reference>
<dbReference type="EMBL" id="KL363286">
    <property type="protein sequence ID" value="KFD48694.1"/>
    <property type="molecule type" value="Genomic_DNA"/>
</dbReference>
<evidence type="ECO:0000256" key="2">
    <source>
        <dbReference type="ARBA" id="ARBA00022517"/>
    </source>
</evidence>
<dbReference type="GO" id="GO:0006364">
    <property type="term" value="P:rRNA processing"/>
    <property type="evidence" value="ECO:0007669"/>
    <property type="project" value="UniProtKB-KW"/>
</dbReference>
<evidence type="ECO:0000256" key="1">
    <source>
        <dbReference type="ARBA" id="ARBA00004604"/>
    </source>
</evidence>
<evidence type="ECO:0000313" key="10">
    <source>
        <dbReference type="EMBL" id="KFD69285.1"/>
    </source>
</evidence>
<dbReference type="InterPro" id="IPR001680">
    <property type="entry name" value="WD40_rpt"/>
</dbReference>
<dbReference type="GO" id="GO:0032040">
    <property type="term" value="C:small-subunit processome"/>
    <property type="evidence" value="ECO:0007669"/>
    <property type="project" value="InterPro"/>
</dbReference>
<keyword evidence="11" id="KW-1185">Reference proteome</keyword>
<accession>A0A085LUP8</accession>
<keyword evidence="6" id="KW-0804">Transcription</keyword>
<dbReference type="Proteomes" id="UP000030764">
    <property type="component" value="Unassembled WGS sequence"/>
</dbReference>
<evidence type="ECO:0000256" key="5">
    <source>
        <dbReference type="ARBA" id="ARBA00022737"/>
    </source>
</evidence>
<protein>
    <recommendedName>
        <fullName evidence="8">WD repeat-containing protein 75 second beta-propeller domain-containing protein</fullName>
    </recommendedName>
</protein>
<keyword evidence="5" id="KW-0677">Repeat</keyword>
<evidence type="ECO:0000313" key="11">
    <source>
        <dbReference type="Proteomes" id="UP000030764"/>
    </source>
</evidence>
<dbReference type="InterPro" id="IPR015943">
    <property type="entry name" value="WD40/YVTN_repeat-like_dom_sf"/>
</dbReference>
<dbReference type="GO" id="GO:0003723">
    <property type="term" value="F:RNA binding"/>
    <property type="evidence" value="ECO:0007669"/>
    <property type="project" value="InterPro"/>
</dbReference>
<proteinExistence type="predicted"/>
<dbReference type="AlphaFoldDB" id="A0A085LUP8"/>
<sequence>MLRYNVRCVGGSRLIRSPPCFLENGQLLACCVRSSALLYSAYTAEICGELRHGAEEVIMLQCIEGSHVGGNLITATKTGNIRLWSTKEALLVDTWKLEYKAVGFRIVSTKPLVGYFVLEKNPKVCNLYRIVLNPGGYFEWTVVAQDVPHDLKHFCFANRGRCFAYITRKNLSVCSLTNEGPQVKHPYKEAANWVCIAGHPHQAVVATGDVDGVILIWNNLFRGNPVRTVCHWHTMPIGHLAFNQSGSALYSGGQERVVVKWNLHNPDQSEGRDYLPRIAIQLVTAMMKITQSIQSIALRPTFSVAQDGTTTPLPAGLTLDVTGLSESMEPPVLIFNGRPGELQFYSLATNSVVFNLEITGKMLLPVECEKEVHSVDVSAVAVVDQWMVTVEERQNDIANTDRKLKFWKYNRDTVNFDLDTCVEYLPGTVISSIRFVNGLTFDNNPTKTYLALATTCLDGRVNFWTQTEESDDNDDNTEQLEGAWRCRTTLTFRELPANFVANSESLSMIAIAFGCTITLWNSNDLVFRRSMNVCDGSVAVRQLEFALEEDLLLAMSTFTLTAWSVRHLNRVWTVKMSFSNICIDPISGVVAAFTIKNVLLFKVNPLSRLAEIRYPNQALPVASIFVPSADATPGRLSTLYYFTMEQYMYRIEWDVDQEEDDCREDAVMFETVGSHQTQSWTSTLVGRAPLKQLQTESMKSKTIIERLSEVDKSLAAPAHTLPSLDAILRPVLLSLIPDRPSDATA</sequence>
<dbReference type="Gene3D" id="2.130.10.10">
    <property type="entry name" value="YVTN repeat-like/Quinoprotein amine dehydrogenase"/>
    <property type="match status" value="2"/>
</dbReference>
<organism evidence="9 11">
    <name type="scientific">Trichuris suis</name>
    <name type="common">pig whipworm</name>
    <dbReference type="NCBI Taxonomy" id="68888"/>
    <lineage>
        <taxon>Eukaryota</taxon>
        <taxon>Metazoa</taxon>
        <taxon>Ecdysozoa</taxon>
        <taxon>Nematoda</taxon>
        <taxon>Enoplea</taxon>
        <taxon>Dorylaimia</taxon>
        <taxon>Trichinellida</taxon>
        <taxon>Trichuridae</taxon>
        <taxon>Trichuris</taxon>
    </lineage>
</organism>
<dbReference type="SUPFAM" id="SSF50978">
    <property type="entry name" value="WD40 repeat-like"/>
    <property type="match status" value="2"/>
</dbReference>
<evidence type="ECO:0000256" key="6">
    <source>
        <dbReference type="ARBA" id="ARBA00023163"/>
    </source>
</evidence>
<dbReference type="Pfam" id="PF23869">
    <property type="entry name" value="Beta-prop_WDR75_1st"/>
    <property type="match status" value="1"/>
</dbReference>
<dbReference type="SMART" id="SM00320">
    <property type="entry name" value="WD40"/>
    <property type="match status" value="5"/>
</dbReference>
<dbReference type="GO" id="GO:0045943">
    <property type="term" value="P:positive regulation of transcription by RNA polymerase I"/>
    <property type="evidence" value="ECO:0007669"/>
    <property type="project" value="InterPro"/>
</dbReference>